<protein>
    <submittedName>
        <fullName evidence="2">Deaminase</fullName>
    </submittedName>
</protein>
<accession>A0A6L3N2C9</accession>
<dbReference type="AlphaFoldDB" id="A0A6L3N2C9"/>
<proteinExistence type="predicted"/>
<evidence type="ECO:0000313" key="3">
    <source>
        <dbReference type="Proteomes" id="UP000473571"/>
    </source>
</evidence>
<comment type="caution">
    <text evidence="2">The sequence shown here is derived from an EMBL/GenBank/DDBJ whole genome shotgun (WGS) entry which is preliminary data.</text>
</comment>
<name>A0A6L3N2C9_9BURK</name>
<feature type="non-terminal residue" evidence="2">
    <location>
        <position position="47"/>
    </location>
</feature>
<reference evidence="2 3" key="1">
    <citation type="submission" date="2019-09" db="EMBL/GenBank/DDBJ databases">
        <title>Draft genome sequences of 48 bacterial type strains from the CCUG.</title>
        <authorList>
            <person name="Tunovic T."/>
            <person name="Pineiro-Iglesias B."/>
            <person name="Unosson C."/>
            <person name="Inganas E."/>
            <person name="Ohlen M."/>
            <person name="Cardew S."/>
            <person name="Jensie-Markopoulos S."/>
            <person name="Salva-Serra F."/>
            <person name="Jaen-Luchoro D."/>
            <person name="Karlsson R."/>
            <person name="Svensson-Stadler L."/>
            <person name="Chun J."/>
            <person name="Moore E."/>
        </authorList>
    </citation>
    <scope>NUCLEOTIDE SEQUENCE [LARGE SCALE GENOMIC DNA]</scope>
    <source>
        <strain evidence="2 3">CCUG 65687</strain>
    </source>
</reference>
<evidence type="ECO:0000256" key="1">
    <source>
        <dbReference type="SAM" id="MobiDB-lite"/>
    </source>
</evidence>
<dbReference type="EMBL" id="VZOL01001171">
    <property type="protein sequence ID" value="KAB0640086.1"/>
    <property type="molecule type" value="Genomic_DNA"/>
</dbReference>
<evidence type="ECO:0000313" key="2">
    <source>
        <dbReference type="EMBL" id="KAB0640086.1"/>
    </source>
</evidence>
<gene>
    <name evidence="2" type="ORF">F7R13_34235</name>
</gene>
<organism evidence="2 3">
    <name type="scientific">Burkholderia territorii</name>
    <dbReference type="NCBI Taxonomy" id="1503055"/>
    <lineage>
        <taxon>Bacteria</taxon>
        <taxon>Pseudomonadati</taxon>
        <taxon>Pseudomonadota</taxon>
        <taxon>Betaproteobacteria</taxon>
        <taxon>Burkholderiales</taxon>
        <taxon>Burkholderiaceae</taxon>
        <taxon>Burkholderia</taxon>
        <taxon>Burkholderia cepacia complex</taxon>
    </lineage>
</organism>
<dbReference type="Proteomes" id="UP000473571">
    <property type="component" value="Unassembled WGS sequence"/>
</dbReference>
<feature type="region of interest" description="Disordered" evidence="1">
    <location>
        <begin position="28"/>
        <end position="47"/>
    </location>
</feature>
<feature type="compositionally biased region" description="Gly residues" evidence="1">
    <location>
        <begin position="33"/>
        <end position="47"/>
    </location>
</feature>
<sequence length="47" mass="5012">MRQILLLILLFFAGSWLTRKLRQAQEHAQARTGRGGGFDGAPGSGAG</sequence>